<dbReference type="SUPFAM" id="SSF101152">
    <property type="entry name" value="Mob1/phocein"/>
    <property type="match status" value="1"/>
</dbReference>
<comment type="caution">
    <text evidence="1">The sequence shown here is derived from an EMBL/GenBank/DDBJ whole genome shotgun (WGS) entry which is preliminary data.</text>
</comment>
<evidence type="ECO:0000313" key="2">
    <source>
        <dbReference type="Proteomes" id="UP001159363"/>
    </source>
</evidence>
<dbReference type="InterPro" id="IPR036703">
    <property type="entry name" value="MOB_kinase_act_sf"/>
</dbReference>
<dbReference type="Proteomes" id="UP001159363">
    <property type="component" value="Chromosome 2"/>
</dbReference>
<dbReference type="InterPro" id="IPR005301">
    <property type="entry name" value="MOB_kinase_act_fam"/>
</dbReference>
<reference evidence="1 2" key="1">
    <citation type="submission" date="2023-02" db="EMBL/GenBank/DDBJ databases">
        <title>LHISI_Scaffold_Assembly.</title>
        <authorList>
            <person name="Stuart O.P."/>
            <person name="Cleave R."/>
            <person name="Magrath M.J.L."/>
            <person name="Mikheyev A.S."/>
        </authorList>
    </citation>
    <scope>NUCLEOTIDE SEQUENCE [LARGE SCALE GENOMIC DNA]</scope>
    <source>
        <strain evidence="1">Daus_M_001</strain>
        <tissue evidence="1">Leg muscle</tissue>
    </source>
</reference>
<dbReference type="Gene3D" id="1.20.140.30">
    <property type="entry name" value="MOB kinase activator"/>
    <property type="match status" value="1"/>
</dbReference>
<gene>
    <name evidence="1" type="ORF">PR048_004807</name>
</gene>
<protein>
    <submittedName>
        <fullName evidence="1">Uncharacterized protein</fullName>
    </submittedName>
</protein>
<dbReference type="EMBL" id="JARBHB010000002">
    <property type="protein sequence ID" value="KAJ8892227.1"/>
    <property type="molecule type" value="Genomic_DNA"/>
</dbReference>
<keyword evidence="2" id="KW-1185">Reference proteome</keyword>
<proteinExistence type="predicted"/>
<sequence length="389" mass="43743">MTDVVHLRRRRRPYFDTWRLAAFSLVRLLKSLWTVRGRAAQLTSGDLTRFSQREWPSGQNPGVFPLSLVQTEDTQQCPFLISPLEAVDVFITSAQSSGGCNVLVEGVLRSCIIPWNSHLWLTGVDGSEPHVNTCYKHFYYFVQEFDLVSSKELEPLKEMSAHVCHEQSEPPSTSRVAVPAYPLSNSRREYRVECTVPAEQQPFCLNTGQRFDQSEQINQCYDLTSSSLLASRWEADIGYLQARFAVAHCDPAQYCFLPLHAWREGKLGPQWLSGYLLDSHQGKLGSFLGRVTPKFLHGAIVLDDAAGSFVSPALSFQRCSIFTPMTLICSQNLAVRSHPNLFTHSFYHRSRHSFAINFQQQILKHAADVVVANLTAENGKCPNASSQDA</sequence>
<evidence type="ECO:0000313" key="1">
    <source>
        <dbReference type="EMBL" id="KAJ8892227.1"/>
    </source>
</evidence>
<accession>A0ABQ9I6G0</accession>
<organism evidence="1 2">
    <name type="scientific">Dryococelus australis</name>
    <dbReference type="NCBI Taxonomy" id="614101"/>
    <lineage>
        <taxon>Eukaryota</taxon>
        <taxon>Metazoa</taxon>
        <taxon>Ecdysozoa</taxon>
        <taxon>Arthropoda</taxon>
        <taxon>Hexapoda</taxon>
        <taxon>Insecta</taxon>
        <taxon>Pterygota</taxon>
        <taxon>Neoptera</taxon>
        <taxon>Polyneoptera</taxon>
        <taxon>Phasmatodea</taxon>
        <taxon>Verophasmatodea</taxon>
        <taxon>Anareolatae</taxon>
        <taxon>Phasmatidae</taxon>
        <taxon>Eurycanthinae</taxon>
        <taxon>Dryococelus</taxon>
    </lineage>
</organism>
<name>A0ABQ9I6G0_9NEOP</name>
<dbReference type="Pfam" id="PF03637">
    <property type="entry name" value="Mob1_phocein"/>
    <property type="match status" value="1"/>
</dbReference>